<protein>
    <submittedName>
        <fullName evidence="2">Uncharacterized protein</fullName>
    </submittedName>
</protein>
<evidence type="ECO:0000313" key="2">
    <source>
        <dbReference type="EMBL" id="QJA74814.1"/>
    </source>
</evidence>
<proteinExistence type="predicted"/>
<reference evidence="2" key="1">
    <citation type="submission" date="2020-03" db="EMBL/GenBank/DDBJ databases">
        <title>The deep terrestrial virosphere.</title>
        <authorList>
            <person name="Holmfeldt K."/>
            <person name="Nilsson E."/>
            <person name="Simone D."/>
            <person name="Lopez-Fernandez M."/>
            <person name="Wu X."/>
            <person name="de Brujin I."/>
            <person name="Lundin D."/>
            <person name="Andersson A."/>
            <person name="Bertilsson S."/>
            <person name="Dopson M."/>
        </authorList>
    </citation>
    <scope>NUCLEOTIDE SEQUENCE</scope>
    <source>
        <strain evidence="2">MM415A01924</strain>
        <strain evidence="1">MM415B02032</strain>
    </source>
</reference>
<accession>A0A6M3JY37</accession>
<gene>
    <name evidence="2" type="ORF">MM415A01924_0012</name>
    <name evidence="1" type="ORF">MM415B02032_0012</name>
</gene>
<dbReference type="AlphaFoldDB" id="A0A6M3JY37"/>
<organism evidence="2">
    <name type="scientific">viral metagenome</name>
    <dbReference type="NCBI Taxonomy" id="1070528"/>
    <lineage>
        <taxon>unclassified sequences</taxon>
        <taxon>metagenomes</taxon>
        <taxon>organismal metagenomes</taxon>
    </lineage>
</organism>
<sequence>MIKRFDIGSIRFMFSVASVIKVVGVNSYVGDDQHILMWDFDDVKLSKMKYALRIVQNRYFLSDIHILNTGRKDSYHAYCFTTVNWRRAVEILAATQYVDMKYLKWCLFRGRLTLRTGEKAGRLSHKIATLEGLALPDATVDDLKSWVIYETMGGKEWLIRQMRRWLSWLTRWIFPLRKLPLIRNGRKL</sequence>
<dbReference type="EMBL" id="MT141167">
    <property type="protein sequence ID" value="QJA55579.1"/>
    <property type="molecule type" value="Genomic_DNA"/>
</dbReference>
<evidence type="ECO:0000313" key="1">
    <source>
        <dbReference type="EMBL" id="QJA55579.1"/>
    </source>
</evidence>
<name>A0A6M3JY37_9ZZZZ</name>
<dbReference type="EMBL" id="MT142122">
    <property type="protein sequence ID" value="QJA74814.1"/>
    <property type="molecule type" value="Genomic_DNA"/>
</dbReference>